<accession>A0A3M6UQF9</accession>
<protein>
    <recommendedName>
        <fullName evidence="11">G-protein coupled receptors family 1 profile domain-containing protein</fullName>
    </recommendedName>
</protein>
<proteinExistence type="predicted"/>
<name>A0A3M6UQF9_POCDA</name>
<feature type="transmembrane region" description="Helical" evidence="10">
    <location>
        <begin position="111"/>
        <end position="132"/>
    </location>
</feature>
<feature type="transmembrane region" description="Helical" evidence="10">
    <location>
        <begin position="153"/>
        <end position="173"/>
    </location>
</feature>
<feature type="transmembrane region" description="Helical" evidence="10">
    <location>
        <begin position="34"/>
        <end position="58"/>
    </location>
</feature>
<dbReference type="PANTHER" id="PTHR24246:SF27">
    <property type="entry name" value="ADENOSINE RECEPTOR, ISOFORM A"/>
    <property type="match status" value="1"/>
</dbReference>
<keyword evidence="7" id="KW-0675">Receptor</keyword>
<comment type="caution">
    <text evidence="12">The sequence shown here is derived from an EMBL/GenBank/DDBJ whole genome shotgun (WGS) entry which is preliminary data.</text>
</comment>
<dbReference type="EMBL" id="RCHS01000990">
    <property type="protein sequence ID" value="RMX55906.1"/>
    <property type="molecule type" value="Genomic_DNA"/>
</dbReference>
<dbReference type="GO" id="GO:0005886">
    <property type="term" value="C:plasma membrane"/>
    <property type="evidence" value="ECO:0007669"/>
    <property type="project" value="UniProtKB-SubCell"/>
</dbReference>
<sequence>MAANNLTGERTQTRTFQELRCSPSLASGLQQQSIYLATVNIFLSVTALIGNSLILVALRKESSLHPPSKVLYLCLATTDLFVGLLSQPLYVTHWMSLVQEHWSLCRLAIDAVSMTGFTLCTVSLLTMAAISVDRLLALLLGLRYRQIVTLKRMYALVATFWVLSSLAGLCYMLDHRITIWYGQTTRIFGLVIPIASYTKIFRTLSHHEAQAQDHIQQQPSRAIQLNIAQYRKAVHSALWVQLALVVCYVPMSMVEIGTAFSKTYSSQLIVIRGIAVTLVFFNSTVNPFLYCWRISEVRLAIKQSIRQALRCPRC</sequence>
<dbReference type="CDD" id="cd00637">
    <property type="entry name" value="7tm_classA_rhodopsin-like"/>
    <property type="match status" value="1"/>
</dbReference>
<dbReference type="PROSITE" id="PS50262">
    <property type="entry name" value="G_PROTEIN_RECEP_F1_2"/>
    <property type="match status" value="1"/>
</dbReference>
<keyword evidence="9" id="KW-0807">Transducer</keyword>
<dbReference type="Pfam" id="PF00001">
    <property type="entry name" value="7tm_1"/>
    <property type="match status" value="2"/>
</dbReference>
<comment type="subcellular location">
    <subcellularLocation>
        <location evidence="1">Cell membrane</location>
        <topology evidence="1">Multi-pass membrane protein</topology>
    </subcellularLocation>
</comment>
<dbReference type="SUPFAM" id="SSF81321">
    <property type="entry name" value="Family A G protein-coupled receptor-like"/>
    <property type="match status" value="1"/>
</dbReference>
<evidence type="ECO:0000256" key="4">
    <source>
        <dbReference type="ARBA" id="ARBA00022989"/>
    </source>
</evidence>
<keyword evidence="8" id="KW-0325">Glycoprotein</keyword>
<keyword evidence="2" id="KW-1003">Cell membrane</keyword>
<evidence type="ECO:0000256" key="10">
    <source>
        <dbReference type="SAM" id="Phobius"/>
    </source>
</evidence>
<dbReference type="STRING" id="46731.A0A3M6UQF9"/>
<dbReference type="Gene3D" id="1.20.1070.10">
    <property type="entry name" value="Rhodopsin 7-helix transmembrane proteins"/>
    <property type="match status" value="1"/>
</dbReference>
<evidence type="ECO:0000313" key="13">
    <source>
        <dbReference type="Proteomes" id="UP000275408"/>
    </source>
</evidence>
<feature type="transmembrane region" description="Helical" evidence="10">
    <location>
        <begin position="269"/>
        <end position="292"/>
    </location>
</feature>
<keyword evidence="5" id="KW-0297">G-protein coupled receptor</keyword>
<keyword evidence="6 10" id="KW-0472">Membrane</keyword>
<feature type="transmembrane region" description="Helical" evidence="10">
    <location>
        <begin position="179"/>
        <end position="197"/>
    </location>
</feature>
<evidence type="ECO:0000256" key="5">
    <source>
        <dbReference type="ARBA" id="ARBA00023040"/>
    </source>
</evidence>
<reference evidence="12 13" key="1">
    <citation type="journal article" date="2018" name="Sci. Rep.">
        <title>Comparative analysis of the Pocillopora damicornis genome highlights role of immune system in coral evolution.</title>
        <authorList>
            <person name="Cunning R."/>
            <person name="Bay R.A."/>
            <person name="Gillette P."/>
            <person name="Baker A.C."/>
            <person name="Traylor-Knowles N."/>
        </authorList>
    </citation>
    <scope>NUCLEOTIDE SEQUENCE [LARGE SCALE GENOMIC DNA]</scope>
    <source>
        <strain evidence="12">RSMAS</strain>
        <tissue evidence="12">Whole animal</tissue>
    </source>
</reference>
<dbReference type="Proteomes" id="UP000275408">
    <property type="component" value="Unassembled WGS sequence"/>
</dbReference>
<dbReference type="AlphaFoldDB" id="A0A3M6UQF9"/>
<evidence type="ECO:0000256" key="7">
    <source>
        <dbReference type="ARBA" id="ARBA00023170"/>
    </source>
</evidence>
<organism evidence="12 13">
    <name type="scientific">Pocillopora damicornis</name>
    <name type="common">Cauliflower coral</name>
    <name type="synonym">Millepora damicornis</name>
    <dbReference type="NCBI Taxonomy" id="46731"/>
    <lineage>
        <taxon>Eukaryota</taxon>
        <taxon>Metazoa</taxon>
        <taxon>Cnidaria</taxon>
        <taxon>Anthozoa</taxon>
        <taxon>Hexacorallia</taxon>
        <taxon>Scleractinia</taxon>
        <taxon>Astrocoeniina</taxon>
        <taxon>Pocilloporidae</taxon>
        <taxon>Pocillopora</taxon>
    </lineage>
</organism>
<evidence type="ECO:0000256" key="1">
    <source>
        <dbReference type="ARBA" id="ARBA00004651"/>
    </source>
</evidence>
<dbReference type="InterPro" id="IPR017452">
    <property type="entry name" value="GPCR_Rhodpsn_7TM"/>
</dbReference>
<dbReference type="OrthoDB" id="10042731at2759"/>
<evidence type="ECO:0000313" key="12">
    <source>
        <dbReference type="EMBL" id="RMX55906.1"/>
    </source>
</evidence>
<evidence type="ECO:0000256" key="6">
    <source>
        <dbReference type="ARBA" id="ARBA00023136"/>
    </source>
</evidence>
<dbReference type="PRINTS" id="PR00237">
    <property type="entry name" value="GPCRRHODOPSN"/>
</dbReference>
<evidence type="ECO:0000256" key="3">
    <source>
        <dbReference type="ARBA" id="ARBA00022692"/>
    </source>
</evidence>
<keyword evidence="13" id="KW-1185">Reference proteome</keyword>
<dbReference type="SMART" id="SM01381">
    <property type="entry name" value="7TM_GPCR_Srsx"/>
    <property type="match status" value="1"/>
</dbReference>
<evidence type="ECO:0000256" key="9">
    <source>
        <dbReference type="ARBA" id="ARBA00023224"/>
    </source>
</evidence>
<dbReference type="PANTHER" id="PTHR24246">
    <property type="entry name" value="OLFACTORY RECEPTOR AND ADENOSINE RECEPTOR"/>
    <property type="match status" value="1"/>
</dbReference>
<evidence type="ECO:0000259" key="11">
    <source>
        <dbReference type="PROSITE" id="PS50262"/>
    </source>
</evidence>
<gene>
    <name evidence="12" type="ORF">pdam_00006219</name>
</gene>
<feature type="domain" description="G-protein coupled receptors family 1 profile" evidence="11">
    <location>
        <begin position="50"/>
        <end position="290"/>
    </location>
</feature>
<dbReference type="InterPro" id="IPR000276">
    <property type="entry name" value="GPCR_Rhodpsn"/>
</dbReference>
<evidence type="ECO:0000256" key="2">
    <source>
        <dbReference type="ARBA" id="ARBA00022475"/>
    </source>
</evidence>
<feature type="transmembrane region" description="Helical" evidence="10">
    <location>
        <begin position="70"/>
        <end position="91"/>
    </location>
</feature>
<evidence type="ECO:0000256" key="8">
    <source>
        <dbReference type="ARBA" id="ARBA00023180"/>
    </source>
</evidence>
<dbReference type="GO" id="GO:0004930">
    <property type="term" value="F:G protein-coupled receptor activity"/>
    <property type="evidence" value="ECO:0007669"/>
    <property type="project" value="UniProtKB-KW"/>
</dbReference>
<keyword evidence="4 10" id="KW-1133">Transmembrane helix</keyword>
<feature type="transmembrane region" description="Helical" evidence="10">
    <location>
        <begin position="237"/>
        <end position="257"/>
    </location>
</feature>
<keyword evidence="3 10" id="KW-0812">Transmembrane</keyword>